<sequence>SAKSFHVHPSSSPPWASGRSRERLCRRLSPGRGLPRPRGAGGQSRAPRFGASRAARWCQRPDVRLLKLSAVLF</sequence>
<dbReference type="EMBL" id="OX596085">
    <property type="protein sequence ID" value="CAM9293534.1"/>
    <property type="molecule type" value="Genomic_DNA"/>
</dbReference>
<evidence type="ECO:0000313" key="1">
    <source>
        <dbReference type="EMBL" id="CAM9293534.1"/>
    </source>
</evidence>
<gene>
    <name evidence="1" type="ORF">MRATA1EN22A_LOCUS543</name>
</gene>
<organism evidence="1 2">
    <name type="scientific">Rangifer tarandus platyrhynchus</name>
    <name type="common">Svalbard reindeer</name>
    <dbReference type="NCBI Taxonomy" id="3082113"/>
    <lineage>
        <taxon>Eukaryota</taxon>
        <taxon>Metazoa</taxon>
        <taxon>Chordata</taxon>
        <taxon>Craniata</taxon>
        <taxon>Vertebrata</taxon>
        <taxon>Euteleostomi</taxon>
        <taxon>Mammalia</taxon>
        <taxon>Eutheria</taxon>
        <taxon>Laurasiatheria</taxon>
        <taxon>Artiodactyla</taxon>
        <taxon>Ruminantia</taxon>
        <taxon>Pecora</taxon>
        <taxon>Cervidae</taxon>
        <taxon>Odocoileinae</taxon>
        <taxon>Rangifer</taxon>
    </lineage>
</organism>
<reference evidence="1" key="1">
    <citation type="submission" date="2023-05" db="EMBL/GenBank/DDBJ databases">
        <authorList>
            <consortium name="ELIXIR-Norway"/>
        </authorList>
    </citation>
    <scope>NUCLEOTIDE SEQUENCE</scope>
</reference>
<accession>A0AC59Y1A1</accession>
<evidence type="ECO:0000313" key="2">
    <source>
        <dbReference type="Proteomes" id="UP001162501"/>
    </source>
</evidence>
<reference evidence="1" key="2">
    <citation type="submission" date="2025-03" db="EMBL/GenBank/DDBJ databases">
        <authorList>
            <consortium name="ELIXIR-Norway"/>
            <consortium name="Elixir Norway"/>
        </authorList>
    </citation>
    <scope>NUCLEOTIDE SEQUENCE</scope>
</reference>
<dbReference type="Proteomes" id="UP001162501">
    <property type="component" value="Chromosome 1"/>
</dbReference>
<feature type="non-terminal residue" evidence="1">
    <location>
        <position position="73"/>
    </location>
</feature>
<proteinExistence type="predicted"/>
<feature type="non-terminal residue" evidence="1">
    <location>
        <position position="1"/>
    </location>
</feature>
<name>A0AC59Y1A1_RANTA</name>
<protein>
    <submittedName>
        <fullName evidence="1">Uncharacterized protein</fullName>
    </submittedName>
</protein>